<dbReference type="InterPro" id="IPR050309">
    <property type="entry name" value="Type-B_Carboxylest/Lipase"/>
</dbReference>
<name>A0A8K9V5V2_ONCMY</name>
<evidence type="ECO:0000313" key="8">
    <source>
        <dbReference type="Proteomes" id="UP000694395"/>
    </source>
</evidence>
<dbReference type="Proteomes" id="UP000694395">
    <property type="component" value="Chromosome 2"/>
</dbReference>
<proteinExistence type="inferred from homology"/>
<dbReference type="SUPFAM" id="SSF53474">
    <property type="entry name" value="alpha/beta-Hydrolases"/>
    <property type="match status" value="2"/>
</dbReference>
<evidence type="ECO:0000256" key="3">
    <source>
        <dbReference type="ARBA" id="ARBA00022801"/>
    </source>
</evidence>
<keyword evidence="8" id="KW-1185">Reference proteome</keyword>
<feature type="chain" id="PRO_5035472087" evidence="5">
    <location>
        <begin position="24"/>
        <end position="1032"/>
    </location>
</feature>
<comment type="similarity">
    <text evidence="2">Belongs to the 'GDXG' lipolytic enzyme family.</text>
</comment>
<protein>
    <submittedName>
        <fullName evidence="7">Carboxylesterase 2b</fullName>
    </submittedName>
</protein>
<dbReference type="AlphaFoldDB" id="A0A8K9V5V2"/>
<organism evidence="7 8">
    <name type="scientific">Oncorhynchus mykiss</name>
    <name type="common">Rainbow trout</name>
    <name type="synonym">Salmo gairdneri</name>
    <dbReference type="NCBI Taxonomy" id="8022"/>
    <lineage>
        <taxon>Eukaryota</taxon>
        <taxon>Metazoa</taxon>
        <taxon>Chordata</taxon>
        <taxon>Craniata</taxon>
        <taxon>Vertebrata</taxon>
        <taxon>Euteleostomi</taxon>
        <taxon>Actinopterygii</taxon>
        <taxon>Neopterygii</taxon>
        <taxon>Teleostei</taxon>
        <taxon>Protacanthopterygii</taxon>
        <taxon>Salmoniformes</taxon>
        <taxon>Salmonidae</taxon>
        <taxon>Salmoninae</taxon>
        <taxon>Oncorhynchus</taxon>
    </lineage>
</organism>
<evidence type="ECO:0000256" key="4">
    <source>
        <dbReference type="ARBA" id="ARBA00023157"/>
    </source>
</evidence>
<gene>
    <name evidence="7" type="primary">ces2b</name>
</gene>
<dbReference type="FunFam" id="3.40.50.1820:FF:000011">
    <property type="entry name" value="Carboxylic ester hydrolase"/>
    <property type="match status" value="2"/>
</dbReference>
<evidence type="ECO:0000313" key="7">
    <source>
        <dbReference type="Ensembl" id="ENSOMYP00000115620.1"/>
    </source>
</evidence>
<dbReference type="Ensembl" id="ENSOMYT00000165286.1">
    <property type="protein sequence ID" value="ENSOMYP00000115620.1"/>
    <property type="gene ID" value="ENSOMYG00000005891.2"/>
</dbReference>
<sequence length="1032" mass="113649">MKEPSGLLRLSLSIGLLFLYTLAESNAPVIQTKLGGLRGQYVSVKGKETVVQAYLGVPFAKPPVGPLRLAPPQPVEGWEGVRDAIQQPLMCFQDRQITKDLYSNVSMTVEIPEVSEDCLYLNIYTPVKPAEKTRLHVMVWIHGGGFAMGSASAYDGSALAAYQDVVVVVIQYRLGWLGFFSTGDKYAPGNMGLLDQVEALRWVQEHINNFGGDSKSVTIFGESAGGASVSLLLLSPLSIGLFHGAIAESGTAAMKMLFNPNPLLVAQTVANLIGCESTNTVKIADCVKKLPADHIMNIQKQNQMLFFGVTADGQFLSKSAMEISQNHEMHKVPFMTGVNDNEVGWLLAKFFAPPGWEDGVDRVKVMPMMAMFYPDPKDQWITELIADEYLGTSGNRVKNRDGFTELLGDIMFTIPALQMANFHRDAGVPMYLYEFQQTPSMFKKMRPSFVGSDHGDELMFVFGFCFTSHFIMDGCAEKDEQLSRIMMSYWGNFARTGPKTGPVVQTKLGGLRGQYVSVKGKETVVQAYLGVPFAKPPVGPLRLTPPQPVEGWERVRDATQQPLMCLQDRQRTVDFVSNWSIKVEIPAVSEDCLYLNIYTPAKPAENTKLPVMVWIHGGGFTMGSASTYDGSALAAYQDVVVVVIQYRLGLLGFFSTGDKYAPGNMGLLDQVEALRWVQEHIHNFGGDSKSVTIFGESAGGVSVSLLLHSPLSAGLFHRAIAESGTAAMDAIINSDPLSVAQMVATTLGCNSSNTEQIADCVEKLTADDIVNVHKQNKMLRIGVTVGGHFLPKLLTETFHNHEMHKVPFLTGTNTDEGWLLANMMAPPGWVDGIDREQVMPLLALCYPDPKDQWITELIADEYLGTSGDRIKNRDGFIELVGDALFTIPALKTAGFHRDAGVPMYLYEFQQTPSMLKKMRPSFVGSDHGDELMFVFGYCFTTSHVTVDALCTEEDEQLSGIMMSYWGNFARTGSPNGVGLVQWPQYGPEGDYLGIGLEQVPGQHLKRDRFTFMTKILPEKVHLVQEKIKHSEL</sequence>
<dbReference type="PROSITE" id="PS01173">
    <property type="entry name" value="LIPASE_GDXG_HIS"/>
    <property type="match status" value="2"/>
</dbReference>
<dbReference type="InterPro" id="IPR019819">
    <property type="entry name" value="Carboxylesterase_B_CS"/>
</dbReference>
<dbReference type="InterPro" id="IPR029058">
    <property type="entry name" value="AB_hydrolase_fold"/>
</dbReference>
<dbReference type="PROSITE" id="PS00941">
    <property type="entry name" value="CARBOXYLESTERASE_B_2"/>
    <property type="match status" value="2"/>
</dbReference>
<dbReference type="InterPro" id="IPR002018">
    <property type="entry name" value="CarbesteraseB"/>
</dbReference>
<evidence type="ECO:0000256" key="2">
    <source>
        <dbReference type="ARBA" id="ARBA00010515"/>
    </source>
</evidence>
<dbReference type="GeneTree" id="ENSGT00940000155200"/>
<feature type="signal peptide" evidence="5">
    <location>
        <begin position="1"/>
        <end position="23"/>
    </location>
</feature>
<reference evidence="7" key="2">
    <citation type="submission" date="2025-08" db="UniProtKB">
        <authorList>
            <consortium name="Ensembl"/>
        </authorList>
    </citation>
    <scope>IDENTIFICATION</scope>
</reference>
<evidence type="ECO:0000259" key="6">
    <source>
        <dbReference type="Pfam" id="PF00135"/>
    </source>
</evidence>
<reference evidence="7" key="3">
    <citation type="submission" date="2025-09" db="UniProtKB">
        <authorList>
            <consortium name="Ensembl"/>
        </authorList>
    </citation>
    <scope>IDENTIFICATION</scope>
</reference>
<feature type="domain" description="Carboxylesterase type B" evidence="6">
    <location>
        <begin position="27"/>
        <end position="499"/>
    </location>
</feature>
<dbReference type="CDD" id="cd00312">
    <property type="entry name" value="Esterase_lipase"/>
    <property type="match status" value="1"/>
</dbReference>
<keyword evidence="4" id="KW-1015">Disulfide bond</keyword>
<dbReference type="InterPro" id="IPR019826">
    <property type="entry name" value="Carboxylesterase_B_AS"/>
</dbReference>
<comment type="similarity">
    <text evidence="1">Belongs to the type-B carboxylesterase/lipase family.</text>
</comment>
<dbReference type="PANTHER" id="PTHR11559">
    <property type="entry name" value="CARBOXYLESTERASE"/>
    <property type="match status" value="1"/>
</dbReference>
<evidence type="ECO:0000256" key="1">
    <source>
        <dbReference type="ARBA" id="ARBA00005964"/>
    </source>
</evidence>
<accession>A0A8K9V5V2</accession>
<dbReference type="InterPro" id="IPR002168">
    <property type="entry name" value="Lipase_GDXG_HIS_AS"/>
</dbReference>
<feature type="domain" description="Carboxylesterase type B" evidence="6">
    <location>
        <begin position="502"/>
        <end position="1011"/>
    </location>
</feature>
<dbReference type="Gene3D" id="3.40.50.1820">
    <property type="entry name" value="alpha/beta hydrolase"/>
    <property type="match status" value="2"/>
</dbReference>
<dbReference type="PROSITE" id="PS00122">
    <property type="entry name" value="CARBOXYLESTERASE_B_1"/>
    <property type="match status" value="2"/>
</dbReference>
<evidence type="ECO:0000256" key="5">
    <source>
        <dbReference type="SAM" id="SignalP"/>
    </source>
</evidence>
<reference evidence="7" key="1">
    <citation type="submission" date="2020-07" db="EMBL/GenBank/DDBJ databases">
        <title>A long reads based de novo assembly of the rainbow trout Arlee double haploid line genome.</title>
        <authorList>
            <person name="Gao G."/>
            <person name="Palti Y."/>
        </authorList>
    </citation>
    <scope>NUCLEOTIDE SEQUENCE [LARGE SCALE GENOMIC DNA]</scope>
</reference>
<dbReference type="GO" id="GO:0016787">
    <property type="term" value="F:hydrolase activity"/>
    <property type="evidence" value="ECO:0007669"/>
    <property type="project" value="UniProtKB-KW"/>
</dbReference>
<keyword evidence="3" id="KW-0378">Hydrolase</keyword>
<dbReference type="Pfam" id="PF00135">
    <property type="entry name" value="COesterase"/>
    <property type="match status" value="2"/>
</dbReference>
<keyword evidence="5" id="KW-0732">Signal</keyword>